<keyword evidence="1 6" id="KW-0963">Cytoplasm</keyword>
<dbReference type="InterPro" id="IPR027417">
    <property type="entry name" value="P-loop_NTPase"/>
</dbReference>
<comment type="subcellular location">
    <subcellularLocation>
        <location evidence="6">Cytoplasm</location>
    </subcellularLocation>
</comment>
<dbReference type="PANTHER" id="PTHR43977">
    <property type="entry name" value="STRUCTURAL MAINTENANCE OF CHROMOSOMES PROTEIN 3"/>
    <property type="match status" value="1"/>
</dbReference>
<keyword evidence="5 6" id="KW-0238">DNA-binding</keyword>
<comment type="similarity">
    <text evidence="6">Belongs to the SMC family.</text>
</comment>
<evidence type="ECO:0000313" key="8">
    <source>
        <dbReference type="EMBL" id="VUX55806.1"/>
    </source>
</evidence>
<dbReference type="PIRSF" id="PIRSF005719">
    <property type="entry name" value="SMC"/>
    <property type="match status" value="1"/>
</dbReference>
<dbReference type="InterPro" id="IPR011890">
    <property type="entry name" value="SMC_prok"/>
</dbReference>
<dbReference type="SMART" id="SM00968">
    <property type="entry name" value="SMC_hinge"/>
    <property type="match status" value="1"/>
</dbReference>
<dbReference type="SUPFAM" id="SSF75553">
    <property type="entry name" value="Smc hinge domain"/>
    <property type="match status" value="1"/>
</dbReference>
<dbReference type="InterPro" id="IPR024704">
    <property type="entry name" value="SMC"/>
</dbReference>
<comment type="subunit">
    <text evidence="6">Homodimer.</text>
</comment>
<sequence length="1172" mass="131641">MRLSKIKLAGFKSFVDPTTISFPSNLVGVVGPNGCGKSNVIDAVRWVMGESSASRLRGDSITDVIFNGSSSRQPIGAASVELLFDNSETTLEGQYAKYAEIAIRREVSRDGISSYYLNGTRCRRKDITGIFLGTGLGPRSYSIIEQGMISRMVEAKPEEMRTFLEEAAGISKYKERRRETSNRIRHTKDNLDRLHDVLEEVEKQIKHLDRQAKTAGRYKSAKDKERKTEAELLALKLRELDESANQTGTNLREKETALEALNAEQRKIEAHIEEVRVSQGERSDELNDIQGQYYKSGSEIARIEQTIEHAHELRERQQKDLEQASQGATEIAKHINSDQSQIAQLEIHLSELVPGLEQAKQSENRSLESLRQAEQALADWQQKWDESTVAWNEALQTRNVEETRAEQIQSRIGSLAERQKRLDESQQTAKPQDFKNKFEKLSAGEQRNRQAREEFDHAITDIGEQILKLREQDTKLNKLVDERRTTLHAAQTKYASLAAIQQAALGAGDEAIQSWLESTGFKEAKRIAQLLDVESGWETAVETVLGDYLQAVCVSDANAAAASLAKLRGGNMTLLVETSNAEQGADSESTLASKVSGAPAAVLEVLLTVRVAQSLDKALAIREQFGQDDAVGSVITKDGLWLSRNWLRVCRDKDATAGVLGREHEIRRLKAEIRELKVRSDSAEKLVRDGRYRLTQLEKSRDELQSKASALLGEYSELKAQLDAVAFQMEQANVRQAAITEEASDIESEHVAAEEQIRDSRSEFTRATERLAELEQQRTALKEQREDLKAELQRVRTQADQDRMQAHDLAIQFETRRSSKESAAQSLARMESQLKQFGDREQEIRQQLQQSEAPLEANKKELEKTLEVRVTIESSLGDARRRVEEVEKLFRDLEQNRMFGVQSVEESQGLVNEARMAAQEIRVRREGISDQLDNTGFELGELLEGLDEDADPESWNEKLEKIRRRIDRLGPINLAAIDEFKEQSERKEYLDSQLADLHDALATLDGAIRKIDRETRTRFRETFANVDTGFKRLFPKLFGGGHAYLEMTGDDLLTAGVTVMARPPGKRNSTIHLLSGGEKALAAVALVFAIFELNPAPFCLLDEVDAPLDDVNVARFCDIVKEMADKVQFVFITHNKVTMELARQLTGVTMQEPGVSRVVAVDLDEAVKMAAS</sequence>
<keyword evidence="3 6" id="KW-0067">ATP-binding</keyword>
<keyword evidence="4 6" id="KW-0175">Coiled coil</keyword>
<dbReference type="InterPro" id="IPR010935">
    <property type="entry name" value="SMC_hinge"/>
</dbReference>
<feature type="coiled-coil region" evidence="6">
    <location>
        <begin position="170"/>
        <end position="320"/>
    </location>
</feature>
<dbReference type="InterPro" id="IPR003395">
    <property type="entry name" value="RecF/RecN/SMC_N"/>
</dbReference>
<feature type="coiled-coil region" evidence="6">
    <location>
        <begin position="659"/>
        <end position="896"/>
    </location>
</feature>
<feature type="coiled-coil region" evidence="6">
    <location>
        <begin position="356"/>
        <end position="383"/>
    </location>
</feature>
<comment type="function">
    <text evidence="6">Required for chromosome condensation and partitioning.</text>
</comment>
<organism evidence="8">
    <name type="scientific">uncultured Woeseiaceae bacterium</name>
    <dbReference type="NCBI Taxonomy" id="1983305"/>
    <lineage>
        <taxon>Bacteria</taxon>
        <taxon>Pseudomonadati</taxon>
        <taxon>Pseudomonadota</taxon>
        <taxon>Gammaproteobacteria</taxon>
        <taxon>Woeseiales</taxon>
        <taxon>Woeseiaceae</taxon>
        <taxon>environmental samples</taxon>
    </lineage>
</organism>
<evidence type="ECO:0000256" key="4">
    <source>
        <dbReference type="ARBA" id="ARBA00023054"/>
    </source>
</evidence>
<dbReference type="EMBL" id="LR633967">
    <property type="protein sequence ID" value="VUX55806.1"/>
    <property type="molecule type" value="Genomic_DNA"/>
</dbReference>
<protein>
    <recommendedName>
        <fullName evidence="6">Chromosome partition protein Smc</fullName>
    </recommendedName>
</protein>
<evidence type="ECO:0000256" key="3">
    <source>
        <dbReference type="ARBA" id="ARBA00022840"/>
    </source>
</evidence>
<dbReference type="GO" id="GO:0030261">
    <property type="term" value="P:chromosome condensation"/>
    <property type="evidence" value="ECO:0007669"/>
    <property type="project" value="InterPro"/>
</dbReference>
<gene>
    <name evidence="6 8" type="primary">smc</name>
    <name evidence="8" type="ORF">JTBM06_V1_120004</name>
</gene>
<dbReference type="GO" id="GO:0007062">
    <property type="term" value="P:sister chromatid cohesion"/>
    <property type="evidence" value="ECO:0007669"/>
    <property type="project" value="InterPro"/>
</dbReference>
<dbReference type="HAMAP" id="MF_01894">
    <property type="entry name" value="Smc_prok"/>
    <property type="match status" value="1"/>
</dbReference>
<dbReference type="Pfam" id="PF02463">
    <property type="entry name" value="SMC_N"/>
    <property type="match status" value="1"/>
</dbReference>
<dbReference type="GO" id="GO:0016887">
    <property type="term" value="F:ATP hydrolysis activity"/>
    <property type="evidence" value="ECO:0007669"/>
    <property type="project" value="InterPro"/>
</dbReference>
<evidence type="ECO:0000259" key="7">
    <source>
        <dbReference type="SMART" id="SM00968"/>
    </source>
</evidence>
<name>A0A7D9D1W4_9GAMM</name>
<proteinExistence type="inferred from homology"/>
<dbReference type="Gene3D" id="1.20.1060.20">
    <property type="match status" value="1"/>
</dbReference>
<dbReference type="NCBIfam" id="TIGR02168">
    <property type="entry name" value="SMC_prok_B"/>
    <property type="match status" value="1"/>
</dbReference>
<reference evidence="8" key="1">
    <citation type="submission" date="2019-07" db="EMBL/GenBank/DDBJ databases">
        <authorList>
            <person name="Weber M."/>
            <person name="Kostadinov I."/>
            <person name="Kostadinov D I."/>
        </authorList>
    </citation>
    <scope>NUCLEOTIDE SEQUENCE</scope>
    <source>
        <strain evidence="8">Gfbio:sag-sample-m06:053724c1-46a9-4a36-b237-ea2bf867836b</strain>
    </source>
</reference>
<dbReference type="SUPFAM" id="SSF52540">
    <property type="entry name" value="P-loop containing nucleoside triphosphate hydrolases"/>
    <property type="match status" value="1"/>
</dbReference>
<evidence type="ECO:0000256" key="2">
    <source>
        <dbReference type="ARBA" id="ARBA00022741"/>
    </source>
</evidence>
<dbReference type="Gene3D" id="3.40.50.300">
    <property type="entry name" value="P-loop containing nucleotide triphosphate hydrolases"/>
    <property type="match status" value="2"/>
</dbReference>
<feature type="domain" description="SMC hinge" evidence="7">
    <location>
        <begin position="521"/>
        <end position="622"/>
    </location>
</feature>
<dbReference type="GO" id="GO:0005694">
    <property type="term" value="C:chromosome"/>
    <property type="evidence" value="ECO:0007669"/>
    <property type="project" value="InterPro"/>
</dbReference>
<feature type="binding site" evidence="6">
    <location>
        <begin position="32"/>
        <end position="39"/>
    </location>
    <ligand>
        <name>ATP</name>
        <dbReference type="ChEBI" id="CHEBI:30616"/>
    </ligand>
</feature>
<dbReference type="InterPro" id="IPR036277">
    <property type="entry name" value="SMC_hinge_sf"/>
</dbReference>
<dbReference type="GO" id="GO:0005737">
    <property type="term" value="C:cytoplasm"/>
    <property type="evidence" value="ECO:0007669"/>
    <property type="project" value="UniProtKB-SubCell"/>
</dbReference>
<dbReference type="GO" id="GO:0007059">
    <property type="term" value="P:chromosome segregation"/>
    <property type="evidence" value="ECO:0007669"/>
    <property type="project" value="UniProtKB-UniRule"/>
</dbReference>
<comment type="domain">
    <text evidence="6">Contains large globular domains required for ATP hydrolysis at each terminus and a third globular domain forming a flexible hinge near the middle of the molecule. These domains are separated by coiled-coil structures.</text>
</comment>
<evidence type="ECO:0000256" key="1">
    <source>
        <dbReference type="ARBA" id="ARBA00022490"/>
    </source>
</evidence>
<evidence type="ECO:0000256" key="5">
    <source>
        <dbReference type="ARBA" id="ARBA00023125"/>
    </source>
</evidence>
<dbReference type="GO" id="GO:0005524">
    <property type="term" value="F:ATP binding"/>
    <property type="evidence" value="ECO:0007669"/>
    <property type="project" value="UniProtKB-UniRule"/>
</dbReference>
<evidence type="ECO:0000256" key="6">
    <source>
        <dbReference type="HAMAP-Rule" id="MF_01894"/>
    </source>
</evidence>
<accession>A0A7D9D1W4</accession>
<dbReference type="GO" id="GO:0003677">
    <property type="term" value="F:DNA binding"/>
    <property type="evidence" value="ECO:0007669"/>
    <property type="project" value="UniProtKB-UniRule"/>
</dbReference>
<dbReference type="GO" id="GO:0006260">
    <property type="term" value="P:DNA replication"/>
    <property type="evidence" value="ECO:0007669"/>
    <property type="project" value="UniProtKB-UniRule"/>
</dbReference>
<keyword evidence="2 6" id="KW-0547">Nucleotide-binding</keyword>
<dbReference type="AlphaFoldDB" id="A0A7D9D1W4"/>
<dbReference type="Pfam" id="PF06470">
    <property type="entry name" value="SMC_hinge"/>
    <property type="match status" value="1"/>
</dbReference>
<dbReference type="Gene3D" id="1.10.287.1490">
    <property type="match status" value="1"/>
</dbReference>